<protein>
    <recommendedName>
        <fullName evidence="2">Signal transduction histidine kinase internal region domain-containing protein</fullName>
    </recommendedName>
</protein>
<comment type="caution">
    <text evidence="3">The sequence shown here is derived from an EMBL/GenBank/DDBJ whole genome shotgun (WGS) entry which is preliminary data.</text>
</comment>
<evidence type="ECO:0000259" key="2">
    <source>
        <dbReference type="Pfam" id="PF06580"/>
    </source>
</evidence>
<evidence type="ECO:0000256" key="1">
    <source>
        <dbReference type="SAM" id="Phobius"/>
    </source>
</evidence>
<evidence type="ECO:0000313" key="3">
    <source>
        <dbReference type="EMBL" id="MBB6500695.1"/>
    </source>
</evidence>
<dbReference type="PANTHER" id="PTHR34220">
    <property type="entry name" value="SENSOR HISTIDINE KINASE YPDA"/>
    <property type="match status" value="1"/>
</dbReference>
<dbReference type="RefSeq" id="WP_184625740.1">
    <property type="nucleotide sequence ID" value="NZ_JACHCC010000007.1"/>
</dbReference>
<dbReference type="GO" id="GO:0000155">
    <property type="term" value="F:phosphorelay sensor kinase activity"/>
    <property type="evidence" value="ECO:0007669"/>
    <property type="project" value="InterPro"/>
</dbReference>
<name>A0A7X0J443_9SPHI</name>
<dbReference type="InterPro" id="IPR050640">
    <property type="entry name" value="Bact_2-comp_sensor_kinase"/>
</dbReference>
<sequence>MKPAIYNSKYFITIGVFILLCFSGIGYFMTSKFNKRTERISIDMATKIYQLKSNIIYNEFRSFIRGLNNSETIIPQIRSNTDFHHAEQMVSALLLSHPKIKRGWYAIVKGKDTVYKTITKEGQQYKEGTILSYQKKFIHSQLVRKDSAIRTGTMINVSDSLHCLLASRHRLADSSVLILGLDVNFRDLQHYLWSVDSTGRASAFIIDSAGYYITNLEEKLIGKRMAGPVKRTGTQFLGDSISSYEIVNSAYLQLPVVRFYTPLHIGPMKWTMIVDTPVLAVDEDVKAIEKYVMIMFVSTALIILILISWTQAKWQKQFMLRQRAELAVERQQKENAVLQLDKLKEKLDPHFLFNSLSSLNGLIEEKPALAKSFVVKLSRVYRYVLDPTPNGLELVSREVGFANEYFFLLKIRFGDALASLEIDLNEQHSSAYIPFMSIQTLVENAVKHNVVSKLKPLYISIKSEGDGILVTNNLQLRNDVKDSGKQGLKYLQGIYAHFGDLHLNYGIEDGTYKCFLPLIKNPSTP</sequence>
<dbReference type="PANTHER" id="PTHR34220:SF7">
    <property type="entry name" value="SENSOR HISTIDINE KINASE YPDA"/>
    <property type="match status" value="1"/>
</dbReference>
<dbReference type="Pfam" id="PF06580">
    <property type="entry name" value="His_kinase"/>
    <property type="match status" value="1"/>
</dbReference>
<feature type="transmembrane region" description="Helical" evidence="1">
    <location>
        <begin position="12"/>
        <end position="30"/>
    </location>
</feature>
<dbReference type="Gene3D" id="3.30.450.20">
    <property type="entry name" value="PAS domain"/>
    <property type="match status" value="1"/>
</dbReference>
<dbReference type="AlphaFoldDB" id="A0A7X0J443"/>
<dbReference type="InterPro" id="IPR010559">
    <property type="entry name" value="Sig_transdc_His_kin_internal"/>
</dbReference>
<keyword evidence="1" id="KW-0472">Membrane</keyword>
<proteinExistence type="predicted"/>
<accession>A0A7X0J443</accession>
<evidence type="ECO:0000313" key="4">
    <source>
        <dbReference type="Proteomes" id="UP000521017"/>
    </source>
</evidence>
<feature type="transmembrane region" description="Helical" evidence="1">
    <location>
        <begin position="291"/>
        <end position="309"/>
    </location>
</feature>
<dbReference type="EMBL" id="JACHCC010000007">
    <property type="protein sequence ID" value="MBB6500695.1"/>
    <property type="molecule type" value="Genomic_DNA"/>
</dbReference>
<gene>
    <name evidence="3" type="ORF">HDF25_002854</name>
</gene>
<reference evidence="3 4" key="1">
    <citation type="submission" date="2020-08" db="EMBL/GenBank/DDBJ databases">
        <title>Genomic Encyclopedia of Type Strains, Phase IV (KMG-V): Genome sequencing to study the core and pangenomes of soil and plant-associated prokaryotes.</title>
        <authorList>
            <person name="Whitman W."/>
        </authorList>
    </citation>
    <scope>NUCLEOTIDE SEQUENCE [LARGE SCALE GENOMIC DNA]</scope>
    <source>
        <strain evidence="3 4">M2T3</strain>
    </source>
</reference>
<feature type="domain" description="Signal transduction histidine kinase internal region" evidence="2">
    <location>
        <begin position="339"/>
        <end position="417"/>
    </location>
</feature>
<organism evidence="3 4">
    <name type="scientific">Pedobacter cryoconitis</name>
    <dbReference type="NCBI Taxonomy" id="188932"/>
    <lineage>
        <taxon>Bacteria</taxon>
        <taxon>Pseudomonadati</taxon>
        <taxon>Bacteroidota</taxon>
        <taxon>Sphingobacteriia</taxon>
        <taxon>Sphingobacteriales</taxon>
        <taxon>Sphingobacteriaceae</taxon>
        <taxon>Pedobacter</taxon>
    </lineage>
</organism>
<keyword evidence="1" id="KW-1133">Transmembrane helix</keyword>
<dbReference type="GO" id="GO:0016020">
    <property type="term" value="C:membrane"/>
    <property type="evidence" value="ECO:0007669"/>
    <property type="project" value="InterPro"/>
</dbReference>
<keyword evidence="1" id="KW-0812">Transmembrane</keyword>
<dbReference type="Proteomes" id="UP000521017">
    <property type="component" value="Unassembled WGS sequence"/>
</dbReference>